<name>A0A397HAW9_9GLOM</name>
<dbReference type="Proteomes" id="UP000266861">
    <property type="component" value="Unassembled WGS sequence"/>
</dbReference>
<dbReference type="PROSITE" id="PS50011">
    <property type="entry name" value="PROTEIN_KINASE_DOM"/>
    <property type="match status" value="1"/>
</dbReference>
<evidence type="ECO:0000256" key="2">
    <source>
        <dbReference type="ARBA" id="ARBA00022741"/>
    </source>
</evidence>
<feature type="domain" description="Protein kinase" evidence="5">
    <location>
        <begin position="64"/>
        <end position="320"/>
    </location>
</feature>
<dbReference type="Pfam" id="PF07714">
    <property type="entry name" value="PK_Tyr_Ser-Thr"/>
    <property type="match status" value="1"/>
</dbReference>
<protein>
    <recommendedName>
        <fullName evidence="5">Protein kinase domain-containing protein</fullName>
    </recommendedName>
</protein>
<reference evidence="6 8" key="1">
    <citation type="submission" date="2018-08" db="EMBL/GenBank/DDBJ databases">
        <title>Genome and evolution of the arbuscular mycorrhizal fungus Diversispora epigaea (formerly Glomus versiforme) and its bacterial endosymbionts.</title>
        <authorList>
            <person name="Sun X."/>
            <person name="Fei Z."/>
            <person name="Harrison M."/>
        </authorList>
    </citation>
    <scope>NUCLEOTIDE SEQUENCE [LARGE SCALE GENOMIC DNA]</scope>
    <source>
        <strain evidence="6 8">IT104</strain>
    </source>
</reference>
<dbReference type="OrthoDB" id="4062651at2759"/>
<evidence type="ECO:0000313" key="7">
    <source>
        <dbReference type="EMBL" id="RHZ57531.1"/>
    </source>
</evidence>
<dbReference type="Gene3D" id="1.10.510.10">
    <property type="entry name" value="Transferase(Phosphotransferase) domain 1"/>
    <property type="match status" value="1"/>
</dbReference>
<evidence type="ECO:0000313" key="8">
    <source>
        <dbReference type="Proteomes" id="UP000266861"/>
    </source>
</evidence>
<dbReference type="InterPro" id="IPR001245">
    <property type="entry name" value="Ser-Thr/Tyr_kinase_cat_dom"/>
</dbReference>
<keyword evidence="2" id="KW-0547">Nucleotide-binding</keyword>
<sequence length="387" mass="45411">MECQYSKTIIEQENFRKNYIKHDLSLTENEKNFLFNILHEIYDILRINYNSVEKQQFQNCYDQFENVKYLAKEGCATIYTATWKDGCYEKWSSERQILERFGRQKIVLKRLNNSNSNNVRCSLDNASTFLVDCYGLTKDPTTQDYMLILNYYDNDLRHFLKDNYQSLALFQKYHIIDNIADSLNNIHYQNIIHRDLHSGNILYNALNNFWYVSDLGLSGNNQIISMGISHTLRPNFYVKEIIQKNMCIIMWEVITGETPFSSHKFNSDSAFVLAIIDGYRPKIYKYIPYEYATLMKQCWDANPDNRPDAETISNKAYSLIQSLYSEMDKQQETTIQSNSSSNFSQSSLIKDKGEQKIQTSKVFTFNISAQPRNATEDKFLVQQKSTI</sequence>
<proteinExistence type="predicted"/>
<organism evidence="6 8">
    <name type="scientific">Diversispora epigaea</name>
    <dbReference type="NCBI Taxonomy" id="1348612"/>
    <lineage>
        <taxon>Eukaryota</taxon>
        <taxon>Fungi</taxon>
        <taxon>Fungi incertae sedis</taxon>
        <taxon>Mucoromycota</taxon>
        <taxon>Glomeromycotina</taxon>
        <taxon>Glomeromycetes</taxon>
        <taxon>Diversisporales</taxon>
        <taxon>Diversisporaceae</taxon>
        <taxon>Diversispora</taxon>
    </lineage>
</organism>
<evidence type="ECO:0000313" key="6">
    <source>
        <dbReference type="EMBL" id="RHZ57530.1"/>
    </source>
</evidence>
<keyword evidence="4" id="KW-0067">ATP-binding</keyword>
<dbReference type="GO" id="GO:0005524">
    <property type="term" value="F:ATP binding"/>
    <property type="evidence" value="ECO:0007669"/>
    <property type="project" value="UniProtKB-KW"/>
</dbReference>
<evidence type="ECO:0000256" key="4">
    <source>
        <dbReference type="ARBA" id="ARBA00022840"/>
    </source>
</evidence>
<dbReference type="InterPro" id="IPR000719">
    <property type="entry name" value="Prot_kinase_dom"/>
</dbReference>
<dbReference type="EMBL" id="PQFF01000346">
    <property type="protein sequence ID" value="RHZ57531.1"/>
    <property type="molecule type" value="Genomic_DNA"/>
</dbReference>
<gene>
    <name evidence="7" type="ORF">Glove_386g10</name>
    <name evidence="6" type="ORF">Glove_386g11</name>
</gene>
<evidence type="ECO:0000256" key="3">
    <source>
        <dbReference type="ARBA" id="ARBA00022777"/>
    </source>
</evidence>
<evidence type="ECO:0000256" key="1">
    <source>
        <dbReference type="ARBA" id="ARBA00022679"/>
    </source>
</evidence>
<dbReference type="InterPro" id="IPR051681">
    <property type="entry name" value="Ser/Thr_Kinases-Pseudokinases"/>
</dbReference>
<dbReference type="GO" id="GO:0004674">
    <property type="term" value="F:protein serine/threonine kinase activity"/>
    <property type="evidence" value="ECO:0007669"/>
    <property type="project" value="TreeGrafter"/>
</dbReference>
<keyword evidence="8" id="KW-1185">Reference proteome</keyword>
<accession>A0A397HAW9</accession>
<dbReference type="STRING" id="1348612.A0A397HAW9"/>
<dbReference type="PANTHER" id="PTHR44329:SF288">
    <property type="entry name" value="MITOGEN-ACTIVATED PROTEIN KINASE KINASE KINASE 20"/>
    <property type="match status" value="1"/>
</dbReference>
<keyword evidence="3" id="KW-0418">Kinase</keyword>
<comment type="caution">
    <text evidence="6">The sequence shown here is derived from an EMBL/GenBank/DDBJ whole genome shotgun (WGS) entry which is preliminary data.</text>
</comment>
<dbReference type="PANTHER" id="PTHR44329">
    <property type="entry name" value="SERINE/THREONINE-PROTEIN KINASE TNNI3K-RELATED"/>
    <property type="match status" value="1"/>
</dbReference>
<evidence type="ECO:0000259" key="5">
    <source>
        <dbReference type="PROSITE" id="PS50011"/>
    </source>
</evidence>
<dbReference type="InterPro" id="IPR011009">
    <property type="entry name" value="Kinase-like_dom_sf"/>
</dbReference>
<dbReference type="SUPFAM" id="SSF56112">
    <property type="entry name" value="Protein kinase-like (PK-like)"/>
    <property type="match status" value="1"/>
</dbReference>
<keyword evidence="1" id="KW-0808">Transferase</keyword>
<dbReference type="EMBL" id="PQFF01000346">
    <property type="protein sequence ID" value="RHZ57530.1"/>
    <property type="molecule type" value="Genomic_DNA"/>
</dbReference>
<dbReference type="AlphaFoldDB" id="A0A397HAW9"/>